<accession>A0A645CWA8</accession>
<reference evidence="1" key="1">
    <citation type="submission" date="2019-08" db="EMBL/GenBank/DDBJ databases">
        <authorList>
            <person name="Kucharzyk K."/>
            <person name="Murdoch R.W."/>
            <person name="Higgins S."/>
            <person name="Loffler F."/>
        </authorList>
    </citation>
    <scope>NUCLEOTIDE SEQUENCE</scope>
</reference>
<evidence type="ECO:0000313" key="1">
    <source>
        <dbReference type="EMBL" id="MPM80982.1"/>
    </source>
</evidence>
<sequence length="81" mass="8579">MRDRRTLQEIADVVARAEDCHVALDHHHPHSCIALGGLQCVGQLGVHVGGDGVFLVHAVEGDGGDTVLLVDQDVLGRRAHG</sequence>
<organism evidence="1">
    <name type="scientific">bioreactor metagenome</name>
    <dbReference type="NCBI Taxonomy" id="1076179"/>
    <lineage>
        <taxon>unclassified sequences</taxon>
        <taxon>metagenomes</taxon>
        <taxon>ecological metagenomes</taxon>
    </lineage>
</organism>
<dbReference type="AlphaFoldDB" id="A0A645CWA8"/>
<protein>
    <submittedName>
        <fullName evidence="1">Uncharacterized protein</fullName>
    </submittedName>
</protein>
<dbReference type="EMBL" id="VSSQ01030446">
    <property type="protein sequence ID" value="MPM80982.1"/>
    <property type="molecule type" value="Genomic_DNA"/>
</dbReference>
<proteinExistence type="predicted"/>
<gene>
    <name evidence="1" type="ORF">SDC9_128033</name>
</gene>
<name>A0A645CWA8_9ZZZZ</name>
<comment type="caution">
    <text evidence="1">The sequence shown here is derived from an EMBL/GenBank/DDBJ whole genome shotgun (WGS) entry which is preliminary data.</text>
</comment>